<dbReference type="Gene3D" id="2.70.70.10">
    <property type="entry name" value="Glucose Permease (Domain IIA)"/>
    <property type="match status" value="1"/>
</dbReference>
<dbReference type="KEGG" id="ahb:bsdtb5_18370"/>
<keyword evidence="5" id="KW-1185">Reference proteome</keyword>
<evidence type="ECO:0000259" key="3">
    <source>
        <dbReference type="Pfam" id="PF01551"/>
    </source>
</evidence>
<dbReference type="InterPro" id="IPR050570">
    <property type="entry name" value="Cell_wall_metabolism_enzyme"/>
</dbReference>
<dbReference type="GO" id="GO:0004222">
    <property type="term" value="F:metalloendopeptidase activity"/>
    <property type="evidence" value="ECO:0007669"/>
    <property type="project" value="TreeGrafter"/>
</dbReference>
<organism evidence="4 5">
    <name type="scientific">Anaeromicropila herbilytica</name>
    <dbReference type="NCBI Taxonomy" id="2785025"/>
    <lineage>
        <taxon>Bacteria</taxon>
        <taxon>Bacillati</taxon>
        <taxon>Bacillota</taxon>
        <taxon>Clostridia</taxon>
        <taxon>Lachnospirales</taxon>
        <taxon>Lachnospiraceae</taxon>
        <taxon>Anaeromicropila</taxon>
    </lineage>
</organism>
<dbReference type="InterPro" id="IPR016047">
    <property type="entry name" value="M23ase_b-sheet_dom"/>
</dbReference>
<keyword evidence="2" id="KW-1133">Transmembrane helix</keyword>
<dbReference type="PANTHER" id="PTHR21666">
    <property type="entry name" value="PEPTIDASE-RELATED"/>
    <property type="match status" value="1"/>
</dbReference>
<dbReference type="CDD" id="cd12797">
    <property type="entry name" value="M23_peptidase"/>
    <property type="match status" value="1"/>
</dbReference>
<proteinExistence type="predicted"/>
<dbReference type="Proteomes" id="UP000595897">
    <property type="component" value="Chromosome"/>
</dbReference>
<gene>
    <name evidence="4" type="ORF">bsdtb5_18370</name>
</gene>
<keyword evidence="2" id="KW-0472">Membrane</keyword>
<dbReference type="PANTHER" id="PTHR21666:SF289">
    <property type="entry name" value="L-ALA--D-GLU ENDOPEPTIDASE"/>
    <property type="match status" value="1"/>
</dbReference>
<accession>A0A7R7EL83</accession>
<dbReference type="InterPro" id="IPR011055">
    <property type="entry name" value="Dup_hybrid_motif"/>
</dbReference>
<evidence type="ECO:0000256" key="1">
    <source>
        <dbReference type="ARBA" id="ARBA00022729"/>
    </source>
</evidence>
<protein>
    <recommendedName>
        <fullName evidence="3">M23ase beta-sheet core domain-containing protein</fullName>
    </recommendedName>
</protein>
<name>A0A7R7EL83_9FIRM</name>
<dbReference type="Pfam" id="PF01551">
    <property type="entry name" value="Peptidase_M23"/>
    <property type="match status" value="1"/>
</dbReference>
<sequence length="318" mass="37699">MQRKGDLYMKNELSSVRKKRKRNYNINKNINKRNTEVNIKKSVVMIMGIVIFVNCILTLIVDLQRNQSIHSRFIAIEFKLEEFREIDIANNKIQYIKEKAKDKNVDFIELLTFNMIYHHYHIDKNAHIITNLKPYNKYLKNKKFKEIYQYYQCVFSDLSYFPIPINKKNKIYVNFDDSWKNSRTYGGKRFHEGTDIMSDNNVRGYFPVLSISQGIVEKKGWLEQGGYRLGIRAKNGAYFYYAHLYSYAPELKIGDTIMPGQLLGFMGDTGYSKVEGTVGNFDVHLHVGIYFDYKDQEVSVNPYWILRYLSSYKLSYYY</sequence>
<dbReference type="EMBL" id="AP024169">
    <property type="protein sequence ID" value="BCN30542.1"/>
    <property type="molecule type" value="Genomic_DNA"/>
</dbReference>
<keyword evidence="2" id="KW-0812">Transmembrane</keyword>
<evidence type="ECO:0000256" key="2">
    <source>
        <dbReference type="SAM" id="Phobius"/>
    </source>
</evidence>
<reference evidence="4 5" key="1">
    <citation type="submission" date="2020-11" db="EMBL/GenBank/DDBJ databases">
        <title>Draft genome sequencing of a Lachnospiraceae strain isolated from anoxic soil subjected to BSD treatment.</title>
        <authorList>
            <person name="Uek A."/>
            <person name="Tonouchi A."/>
        </authorList>
    </citation>
    <scope>NUCLEOTIDE SEQUENCE [LARGE SCALE GENOMIC DNA]</scope>
    <source>
        <strain evidence="4 5">TB5</strain>
    </source>
</reference>
<dbReference type="AlphaFoldDB" id="A0A7R7EL83"/>
<feature type="transmembrane region" description="Helical" evidence="2">
    <location>
        <begin position="42"/>
        <end position="61"/>
    </location>
</feature>
<evidence type="ECO:0000313" key="5">
    <source>
        <dbReference type="Proteomes" id="UP000595897"/>
    </source>
</evidence>
<evidence type="ECO:0000313" key="4">
    <source>
        <dbReference type="EMBL" id="BCN30542.1"/>
    </source>
</evidence>
<dbReference type="SUPFAM" id="SSF51261">
    <property type="entry name" value="Duplicated hybrid motif"/>
    <property type="match status" value="1"/>
</dbReference>
<keyword evidence="1" id="KW-0732">Signal</keyword>
<feature type="domain" description="M23ase beta-sheet core" evidence="3">
    <location>
        <begin position="189"/>
        <end position="292"/>
    </location>
</feature>